<evidence type="ECO:0000256" key="2">
    <source>
        <dbReference type="SAM" id="MobiDB-lite"/>
    </source>
</evidence>
<dbReference type="PANTHER" id="PTHR31988">
    <property type="entry name" value="ESTERASE, PUTATIVE (DUF303)-RELATED"/>
    <property type="match status" value="1"/>
</dbReference>
<proteinExistence type="predicted"/>
<organism evidence="4 5">
    <name type="scientific">Hevea brasiliensis</name>
    <name type="common">Para rubber tree</name>
    <name type="synonym">Siphonia brasiliensis</name>
    <dbReference type="NCBI Taxonomy" id="3981"/>
    <lineage>
        <taxon>Eukaryota</taxon>
        <taxon>Viridiplantae</taxon>
        <taxon>Streptophyta</taxon>
        <taxon>Embryophyta</taxon>
        <taxon>Tracheophyta</taxon>
        <taxon>Spermatophyta</taxon>
        <taxon>Magnoliopsida</taxon>
        <taxon>eudicotyledons</taxon>
        <taxon>Gunneridae</taxon>
        <taxon>Pentapetalae</taxon>
        <taxon>rosids</taxon>
        <taxon>fabids</taxon>
        <taxon>Malpighiales</taxon>
        <taxon>Euphorbiaceae</taxon>
        <taxon>Crotonoideae</taxon>
        <taxon>Micrandreae</taxon>
        <taxon>Hevea</taxon>
    </lineage>
</organism>
<dbReference type="InterPro" id="IPR052940">
    <property type="entry name" value="Carb_Esterase_6"/>
</dbReference>
<dbReference type="InterPro" id="IPR005181">
    <property type="entry name" value="SASA"/>
</dbReference>
<comment type="caution">
    <text evidence="4">The sequence shown here is derived from an EMBL/GenBank/DDBJ whole genome shotgun (WGS) entry which is preliminary data.</text>
</comment>
<keyword evidence="1" id="KW-0378">Hydrolase</keyword>
<dbReference type="Pfam" id="PF03629">
    <property type="entry name" value="SASA"/>
    <property type="match status" value="1"/>
</dbReference>
<dbReference type="Proteomes" id="UP000467840">
    <property type="component" value="Chromosome 14"/>
</dbReference>
<feature type="region of interest" description="Disordered" evidence="2">
    <location>
        <begin position="223"/>
        <end position="242"/>
    </location>
</feature>
<evidence type="ECO:0000313" key="5">
    <source>
        <dbReference type="Proteomes" id="UP000467840"/>
    </source>
</evidence>
<protein>
    <recommendedName>
        <fullName evidence="3">Sialate O-acetylesterase domain-containing protein</fullName>
    </recommendedName>
</protein>
<dbReference type="AlphaFoldDB" id="A0A6A6M7Q3"/>
<dbReference type="EMBL" id="JAAGAX010000006">
    <property type="protein sequence ID" value="KAF2309761.1"/>
    <property type="molecule type" value="Genomic_DNA"/>
</dbReference>
<reference evidence="4 5" key="1">
    <citation type="journal article" date="2020" name="Mol. Plant">
        <title>The Chromosome-Based Rubber Tree Genome Provides New Insights into Spurge Genome Evolution and Rubber Biosynthesis.</title>
        <authorList>
            <person name="Liu J."/>
            <person name="Shi C."/>
            <person name="Shi C.C."/>
            <person name="Li W."/>
            <person name="Zhang Q.J."/>
            <person name="Zhang Y."/>
            <person name="Li K."/>
            <person name="Lu H.F."/>
            <person name="Shi C."/>
            <person name="Zhu S.T."/>
            <person name="Xiao Z.Y."/>
            <person name="Nan H."/>
            <person name="Yue Y."/>
            <person name="Zhu X.G."/>
            <person name="Wu Y."/>
            <person name="Hong X.N."/>
            <person name="Fan G.Y."/>
            <person name="Tong Y."/>
            <person name="Zhang D."/>
            <person name="Mao C.L."/>
            <person name="Liu Y.L."/>
            <person name="Hao S.J."/>
            <person name="Liu W.Q."/>
            <person name="Lv M.Q."/>
            <person name="Zhang H.B."/>
            <person name="Liu Y."/>
            <person name="Hu-Tang G.R."/>
            <person name="Wang J.P."/>
            <person name="Wang J.H."/>
            <person name="Sun Y.H."/>
            <person name="Ni S.B."/>
            <person name="Chen W.B."/>
            <person name="Zhang X.C."/>
            <person name="Jiao Y.N."/>
            <person name="Eichler E.E."/>
            <person name="Li G.H."/>
            <person name="Liu X."/>
            <person name="Gao L.Z."/>
        </authorList>
    </citation>
    <scope>NUCLEOTIDE SEQUENCE [LARGE SCALE GENOMIC DNA]</scope>
    <source>
        <strain evidence="5">cv. GT1</strain>
        <tissue evidence="4">Leaf</tissue>
    </source>
</reference>
<evidence type="ECO:0000256" key="1">
    <source>
        <dbReference type="ARBA" id="ARBA00022801"/>
    </source>
</evidence>
<dbReference type="GO" id="GO:0016787">
    <property type="term" value="F:hydrolase activity"/>
    <property type="evidence" value="ECO:0007669"/>
    <property type="project" value="UniProtKB-KW"/>
</dbReference>
<dbReference type="InterPro" id="IPR036514">
    <property type="entry name" value="SGNH_hydro_sf"/>
</dbReference>
<gene>
    <name evidence="4" type="ORF">GH714_004982</name>
</gene>
<dbReference type="SUPFAM" id="SSF52266">
    <property type="entry name" value="SGNH hydrolase"/>
    <property type="match status" value="1"/>
</dbReference>
<feature type="domain" description="Sialate O-acetylesterase" evidence="3">
    <location>
        <begin position="1"/>
        <end position="210"/>
    </location>
</feature>
<name>A0A6A6M7Q3_HEVBR</name>
<sequence length="290" mass="31468">MAGRGGVINDTKTGNLTWDGLVPPQCQPNPSIFRLSANLTWVLAHEPLHADIDYNKTNGIGPGMAFANTVLTKDPTIGAMGLVPCAIGGTNISQWAKGGFLYDQLVRRTRTALISGVLRTMLWYQGESDTINKEADSYTGRLEKFFMEVRDNLQYPMLPIIQVAQASGEGPFTETIRKAQLGINLPNVQCVDAKGLPLEPDRLHLTTPAQGTERVNEEAIETKVETEDYRSPAGHDEPTKEKVGVVHLTRKNRESGTGDGLLGRTTAAVTNTIKSAKDAILGRGKKNSSN</sequence>
<evidence type="ECO:0000313" key="4">
    <source>
        <dbReference type="EMBL" id="KAF2309761.1"/>
    </source>
</evidence>
<accession>A0A6A6M7Q3</accession>
<dbReference type="PANTHER" id="PTHR31988:SF15">
    <property type="entry name" value="ESTERASE, PUTATIVE (DUF303)-RELATED"/>
    <property type="match status" value="1"/>
</dbReference>
<evidence type="ECO:0000259" key="3">
    <source>
        <dbReference type="Pfam" id="PF03629"/>
    </source>
</evidence>
<dbReference type="Gene3D" id="3.40.50.1110">
    <property type="entry name" value="SGNH hydrolase"/>
    <property type="match status" value="1"/>
</dbReference>
<keyword evidence="5" id="KW-1185">Reference proteome</keyword>